<feature type="compositionally biased region" description="Basic and acidic residues" evidence="1">
    <location>
        <begin position="33"/>
        <end position="58"/>
    </location>
</feature>
<gene>
    <name evidence="2" type="ORF">SAMN05216360_12752</name>
</gene>
<keyword evidence="3" id="KW-1185">Reference proteome</keyword>
<dbReference type="AlphaFoldDB" id="A0A1H0KL41"/>
<dbReference type="RefSeq" id="WP_167627805.1">
    <property type="nucleotide sequence ID" value="NZ_FNHS01000027.1"/>
</dbReference>
<organism evidence="2 3">
    <name type="scientific">Methylobacterium phyllostachyos</name>
    <dbReference type="NCBI Taxonomy" id="582672"/>
    <lineage>
        <taxon>Bacteria</taxon>
        <taxon>Pseudomonadati</taxon>
        <taxon>Pseudomonadota</taxon>
        <taxon>Alphaproteobacteria</taxon>
        <taxon>Hyphomicrobiales</taxon>
        <taxon>Methylobacteriaceae</taxon>
        <taxon>Methylobacterium</taxon>
    </lineage>
</organism>
<protein>
    <submittedName>
        <fullName evidence="2">Uncharacterized protein</fullName>
    </submittedName>
</protein>
<sequence length="58" mass="6025">MAETEKPSGVSVVPPTVPIRNVNVPNPTTGSEPESKDPVKEAESKPDDPNEAAKDGLA</sequence>
<feature type="region of interest" description="Disordered" evidence="1">
    <location>
        <begin position="1"/>
        <end position="58"/>
    </location>
</feature>
<proteinExistence type="predicted"/>
<accession>A0A1H0KL41</accession>
<reference evidence="3" key="1">
    <citation type="submission" date="2016-10" db="EMBL/GenBank/DDBJ databases">
        <authorList>
            <person name="Varghese N."/>
            <person name="Submissions S."/>
        </authorList>
    </citation>
    <scope>NUCLEOTIDE SEQUENCE [LARGE SCALE GENOMIC DNA]</scope>
    <source>
        <strain evidence="3">BL47</strain>
    </source>
</reference>
<feature type="compositionally biased region" description="Polar residues" evidence="1">
    <location>
        <begin position="23"/>
        <end position="32"/>
    </location>
</feature>
<name>A0A1H0KL41_9HYPH</name>
<evidence type="ECO:0000256" key="1">
    <source>
        <dbReference type="SAM" id="MobiDB-lite"/>
    </source>
</evidence>
<dbReference type="EMBL" id="FNHS01000027">
    <property type="protein sequence ID" value="SDO56480.1"/>
    <property type="molecule type" value="Genomic_DNA"/>
</dbReference>
<evidence type="ECO:0000313" key="3">
    <source>
        <dbReference type="Proteomes" id="UP000198704"/>
    </source>
</evidence>
<dbReference type="Proteomes" id="UP000198704">
    <property type="component" value="Unassembled WGS sequence"/>
</dbReference>
<evidence type="ECO:0000313" key="2">
    <source>
        <dbReference type="EMBL" id="SDO56480.1"/>
    </source>
</evidence>